<comment type="pathway">
    <text evidence="2">Amino-acid biosynthesis; L-lysine biosynthesis via DAP pathway; LL-2,6-diaminopimelate from (S)-tetrahydrodipicolinate (succinylase route): step 3/3.</text>
</comment>
<dbReference type="GO" id="GO:0006526">
    <property type="term" value="P:L-arginine biosynthetic process"/>
    <property type="evidence" value="ECO:0007669"/>
    <property type="project" value="TreeGrafter"/>
</dbReference>
<reference evidence="17 18" key="1">
    <citation type="submission" date="2017-02" db="EMBL/GenBank/DDBJ databases">
        <title>Pseudoalteromonas ulvae TC14 Genome.</title>
        <authorList>
            <person name="Molmeret M."/>
        </authorList>
    </citation>
    <scope>NUCLEOTIDE SEQUENCE [LARGE SCALE GENOMIC DNA]</scope>
    <source>
        <strain evidence="17">TC14</strain>
    </source>
</reference>
<dbReference type="InterPro" id="IPR002933">
    <property type="entry name" value="Peptidase_M20"/>
</dbReference>
<keyword evidence="13" id="KW-0170">Cobalt</keyword>
<keyword evidence="12" id="KW-0457">Lysine biosynthesis</keyword>
<dbReference type="GO" id="GO:0008777">
    <property type="term" value="F:acetylornithine deacetylase activity"/>
    <property type="evidence" value="ECO:0007669"/>
    <property type="project" value="TreeGrafter"/>
</dbReference>
<dbReference type="UniPathway" id="UPA00034">
    <property type="reaction ID" value="UER00021"/>
</dbReference>
<comment type="cofactor">
    <cofactor evidence="1">
        <name>Zn(2+)</name>
        <dbReference type="ChEBI" id="CHEBI:29105"/>
    </cofactor>
</comment>
<gene>
    <name evidence="17" type="ORF">B1199_03750</name>
</gene>
<sequence>MAFAEQKILNMPEALAYLQRLIRFKSVTPDEAGAMQWLTEQLNRVGFSVDVFQTQGVTNLLASYCFSPGPNVAFCGHIDVVPAKNKGWQCDPFSGAIIDSHIYGRGAADMKGAIAAMLSATEQLLASPQPCRGTFYWLLTSDEEGEAEFGTKLLVQELDKRNIKLDACLVGEPTCSNHIGDTIKNGRRGALSGQLTVLGKAGHVAYPENTVNAVHLMSPLIAQLLDLTWQKDIEGSKTSLQITDLSVPNALDNLVPAVAQLSFNVRYSHAYQSEDIHWLINQAVGAFNLNYQLTWQRPCEPYYTGRSECAPVDYLNLLETCVSQSTGIFPTLSTSGGTSDGRFFTDPDTQVFEFGLRNFSIHQVNERVAVHELAQLTDIYRQFLQGVFCTDIE</sequence>
<keyword evidence="10" id="KW-0862">Zinc</keyword>
<keyword evidence="8" id="KW-0479">Metal-binding</keyword>
<evidence type="ECO:0000256" key="2">
    <source>
        <dbReference type="ARBA" id="ARBA00005130"/>
    </source>
</evidence>
<dbReference type="PANTHER" id="PTHR43808">
    <property type="entry name" value="ACETYLORNITHINE DEACETYLASE"/>
    <property type="match status" value="1"/>
</dbReference>
<evidence type="ECO:0000256" key="1">
    <source>
        <dbReference type="ARBA" id="ARBA00001947"/>
    </source>
</evidence>
<evidence type="ECO:0000256" key="11">
    <source>
        <dbReference type="ARBA" id="ARBA00022915"/>
    </source>
</evidence>
<dbReference type="EC" id="3.5.1.18" evidence="5 15"/>
<evidence type="ECO:0000256" key="7">
    <source>
        <dbReference type="ARBA" id="ARBA00022605"/>
    </source>
</evidence>
<evidence type="ECO:0000259" key="16">
    <source>
        <dbReference type="Pfam" id="PF07687"/>
    </source>
</evidence>
<comment type="subunit">
    <text evidence="4">Homodimer.</text>
</comment>
<dbReference type="GO" id="GO:0046872">
    <property type="term" value="F:metal ion binding"/>
    <property type="evidence" value="ECO:0007669"/>
    <property type="project" value="UniProtKB-KW"/>
</dbReference>
<dbReference type="Gene3D" id="3.40.630.10">
    <property type="entry name" value="Zn peptidases"/>
    <property type="match status" value="2"/>
</dbReference>
<keyword evidence="9" id="KW-0378">Hydrolase</keyword>
<evidence type="ECO:0000313" key="17">
    <source>
        <dbReference type="EMBL" id="OUL59395.1"/>
    </source>
</evidence>
<dbReference type="Pfam" id="PF01546">
    <property type="entry name" value="Peptidase_M20"/>
    <property type="match status" value="1"/>
</dbReference>
<evidence type="ECO:0000256" key="12">
    <source>
        <dbReference type="ARBA" id="ARBA00023154"/>
    </source>
</evidence>
<evidence type="ECO:0000256" key="9">
    <source>
        <dbReference type="ARBA" id="ARBA00022801"/>
    </source>
</evidence>
<feature type="domain" description="Peptidase M20 dimerisation" evidence="16">
    <location>
        <begin position="185"/>
        <end position="288"/>
    </location>
</feature>
<evidence type="ECO:0000256" key="6">
    <source>
        <dbReference type="ARBA" id="ARBA00022391"/>
    </source>
</evidence>
<evidence type="ECO:0000256" key="5">
    <source>
        <dbReference type="ARBA" id="ARBA00011921"/>
    </source>
</evidence>
<dbReference type="Gene3D" id="3.30.70.360">
    <property type="match status" value="1"/>
</dbReference>
<comment type="similarity">
    <text evidence="3">Belongs to the peptidase M20A family. DapE subfamily.</text>
</comment>
<dbReference type="EMBL" id="MWPV01000001">
    <property type="protein sequence ID" value="OUL59395.1"/>
    <property type="molecule type" value="Genomic_DNA"/>
</dbReference>
<dbReference type="InterPro" id="IPR011650">
    <property type="entry name" value="Peptidase_M20_dimer"/>
</dbReference>
<evidence type="ECO:0000256" key="15">
    <source>
        <dbReference type="NCBIfam" id="TIGR01246"/>
    </source>
</evidence>
<evidence type="ECO:0000256" key="4">
    <source>
        <dbReference type="ARBA" id="ARBA00011738"/>
    </source>
</evidence>
<keyword evidence="7" id="KW-0028">Amino-acid biosynthesis</keyword>
<dbReference type="Proteomes" id="UP000194841">
    <property type="component" value="Unassembled WGS sequence"/>
</dbReference>
<evidence type="ECO:0000256" key="3">
    <source>
        <dbReference type="ARBA" id="ARBA00006746"/>
    </source>
</evidence>
<dbReference type="SUPFAM" id="SSF55031">
    <property type="entry name" value="Bacterial exopeptidase dimerisation domain"/>
    <property type="match status" value="1"/>
</dbReference>
<dbReference type="InterPro" id="IPR050072">
    <property type="entry name" value="Peptidase_M20A"/>
</dbReference>
<dbReference type="InterPro" id="IPR005941">
    <property type="entry name" value="DapE_proteobac"/>
</dbReference>
<evidence type="ECO:0000256" key="10">
    <source>
        <dbReference type="ARBA" id="ARBA00022833"/>
    </source>
</evidence>
<dbReference type="NCBIfam" id="TIGR01246">
    <property type="entry name" value="dapE_proteo"/>
    <property type="match status" value="1"/>
</dbReference>
<dbReference type="OrthoDB" id="9809784at2"/>
<dbReference type="GO" id="GO:0019877">
    <property type="term" value="P:diaminopimelate biosynthetic process"/>
    <property type="evidence" value="ECO:0007669"/>
    <property type="project" value="UniProtKB-KW"/>
</dbReference>
<dbReference type="AlphaFoldDB" id="A0A244CUW5"/>
<dbReference type="GO" id="GO:0009014">
    <property type="term" value="F:succinyl-diaminopimelate desuccinylase activity"/>
    <property type="evidence" value="ECO:0007669"/>
    <property type="project" value="UniProtKB-UniRule"/>
</dbReference>
<organism evidence="17 18">
    <name type="scientific">Pseudoalteromonas ulvae</name>
    <dbReference type="NCBI Taxonomy" id="107327"/>
    <lineage>
        <taxon>Bacteria</taxon>
        <taxon>Pseudomonadati</taxon>
        <taxon>Pseudomonadota</taxon>
        <taxon>Gammaproteobacteria</taxon>
        <taxon>Alteromonadales</taxon>
        <taxon>Pseudoalteromonadaceae</taxon>
        <taxon>Pseudoalteromonas</taxon>
    </lineage>
</organism>
<dbReference type="InterPro" id="IPR036264">
    <property type="entry name" value="Bact_exopeptidase_dim_dom"/>
</dbReference>
<dbReference type="RefSeq" id="WP_086742785.1">
    <property type="nucleotide sequence ID" value="NZ_MWPV01000001.1"/>
</dbReference>
<comment type="catalytic activity">
    <reaction evidence="14">
        <text>N-succinyl-(2S,6S)-2,6-diaminopimelate + H2O = (2S,6S)-2,6-diaminopimelate + succinate</text>
        <dbReference type="Rhea" id="RHEA:22608"/>
        <dbReference type="ChEBI" id="CHEBI:15377"/>
        <dbReference type="ChEBI" id="CHEBI:30031"/>
        <dbReference type="ChEBI" id="CHEBI:57609"/>
        <dbReference type="ChEBI" id="CHEBI:58087"/>
        <dbReference type="EC" id="3.5.1.18"/>
    </reaction>
</comment>
<comment type="caution">
    <text evidence="17">The sequence shown here is derived from an EMBL/GenBank/DDBJ whole genome shotgun (WGS) entry which is preliminary data.</text>
</comment>
<dbReference type="SUPFAM" id="SSF53187">
    <property type="entry name" value="Zn-dependent exopeptidases"/>
    <property type="match status" value="1"/>
</dbReference>
<protein>
    <recommendedName>
        <fullName evidence="6 15">Succinyl-diaminopimelate desuccinylase</fullName>
        <ecNumber evidence="5 15">3.5.1.18</ecNumber>
    </recommendedName>
</protein>
<dbReference type="PANTHER" id="PTHR43808:SF31">
    <property type="entry name" value="N-ACETYL-L-CITRULLINE DEACETYLASE"/>
    <property type="match status" value="1"/>
</dbReference>
<proteinExistence type="inferred from homology"/>
<evidence type="ECO:0000256" key="13">
    <source>
        <dbReference type="ARBA" id="ARBA00023285"/>
    </source>
</evidence>
<evidence type="ECO:0000256" key="14">
    <source>
        <dbReference type="ARBA" id="ARBA00051301"/>
    </source>
</evidence>
<accession>A0A244CUW5</accession>
<dbReference type="PROSITE" id="PS00758">
    <property type="entry name" value="ARGE_DAPE_CPG2_1"/>
    <property type="match status" value="1"/>
</dbReference>
<name>A0A244CUW5_PSEDV</name>
<dbReference type="NCBIfam" id="NF009557">
    <property type="entry name" value="PRK13009.1"/>
    <property type="match status" value="1"/>
</dbReference>
<keyword evidence="18" id="KW-1185">Reference proteome</keyword>
<dbReference type="GO" id="GO:0009089">
    <property type="term" value="P:lysine biosynthetic process via diaminopimelate"/>
    <property type="evidence" value="ECO:0007669"/>
    <property type="project" value="UniProtKB-UniRule"/>
</dbReference>
<keyword evidence="11" id="KW-0220">Diaminopimelate biosynthesis</keyword>
<dbReference type="InterPro" id="IPR001261">
    <property type="entry name" value="ArgE/DapE_CS"/>
</dbReference>
<dbReference type="Pfam" id="PF07687">
    <property type="entry name" value="M20_dimer"/>
    <property type="match status" value="1"/>
</dbReference>
<evidence type="ECO:0000313" key="18">
    <source>
        <dbReference type="Proteomes" id="UP000194841"/>
    </source>
</evidence>
<evidence type="ECO:0000256" key="8">
    <source>
        <dbReference type="ARBA" id="ARBA00022723"/>
    </source>
</evidence>